<dbReference type="AlphaFoldDB" id="A0AA36A704"/>
<reference evidence="1" key="1">
    <citation type="submission" date="2023-04" db="EMBL/GenBank/DDBJ databases">
        <authorList>
            <person name="Vijverberg K."/>
            <person name="Xiong W."/>
            <person name="Schranz E."/>
        </authorList>
    </citation>
    <scope>NUCLEOTIDE SEQUENCE</scope>
</reference>
<gene>
    <name evidence="1" type="ORF">LSALG_LOCUS42821</name>
</gene>
<evidence type="ECO:0000313" key="1">
    <source>
        <dbReference type="EMBL" id="CAI9304447.1"/>
    </source>
</evidence>
<name>A0AA36A704_LACSI</name>
<evidence type="ECO:0000313" key="2">
    <source>
        <dbReference type="Proteomes" id="UP001177003"/>
    </source>
</evidence>
<dbReference type="Proteomes" id="UP001177003">
    <property type="component" value="Chromosome 9"/>
</dbReference>
<organism evidence="1 2">
    <name type="scientific">Lactuca saligna</name>
    <name type="common">Willowleaf lettuce</name>
    <dbReference type="NCBI Taxonomy" id="75948"/>
    <lineage>
        <taxon>Eukaryota</taxon>
        <taxon>Viridiplantae</taxon>
        <taxon>Streptophyta</taxon>
        <taxon>Embryophyta</taxon>
        <taxon>Tracheophyta</taxon>
        <taxon>Spermatophyta</taxon>
        <taxon>Magnoliopsida</taxon>
        <taxon>eudicotyledons</taxon>
        <taxon>Gunneridae</taxon>
        <taxon>Pentapetalae</taxon>
        <taxon>asterids</taxon>
        <taxon>campanulids</taxon>
        <taxon>Asterales</taxon>
        <taxon>Asteraceae</taxon>
        <taxon>Cichorioideae</taxon>
        <taxon>Cichorieae</taxon>
        <taxon>Lactucinae</taxon>
        <taxon>Lactuca</taxon>
    </lineage>
</organism>
<keyword evidence="2" id="KW-1185">Reference proteome</keyword>
<accession>A0AA36A704</accession>
<proteinExistence type="predicted"/>
<protein>
    <submittedName>
        <fullName evidence="1">Uncharacterized protein</fullName>
    </submittedName>
</protein>
<dbReference type="EMBL" id="OX465085">
    <property type="protein sequence ID" value="CAI9304447.1"/>
    <property type="molecule type" value="Genomic_DNA"/>
</dbReference>
<sequence length="95" mass="11155">MDVDITTVLRRKPNVLPKESPKDIKKMKLEMIEKENWSVMFQQSAKDDSNVQKCFFSHPDKYIYSTSCLNYILGLIWQCKVNDAANEKCFSDMVR</sequence>